<dbReference type="SMART" id="SM00849">
    <property type="entry name" value="Lactamase_B"/>
    <property type="match status" value="1"/>
</dbReference>
<feature type="domain" description="Metallo-beta-lactamase" evidence="7">
    <location>
        <begin position="499"/>
        <end position="682"/>
    </location>
</feature>
<keyword evidence="4 6" id="KW-1133">Transmembrane helix</keyword>
<keyword evidence="9" id="KW-1185">Reference proteome</keyword>
<dbReference type="PANTHER" id="PTHR30619:SF1">
    <property type="entry name" value="RECOMBINATION PROTEIN 2"/>
    <property type="match status" value="1"/>
</dbReference>
<dbReference type="CDD" id="cd07731">
    <property type="entry name" value="ComA-like_MBL-fold"/>
    <property type="match status" value="1"/>
</dbReference>
<evidence type="ECO:0000256" key="1">
    <source>
        <dbReference type="ARBA" id="ARBA00004651"/>
    </source>
</evidence>
<evidence type="ECO:0000256" key="3">
    <source>
        <dbReference type="ARBA" id="ARBA00022692"/>
    </source>
</evidence>
<feature type="transmembrane region" description="Helical" evidence="6">
    <location>
        <begin position="31"/>
        <end position="63"/>
    </location>
</feature>
<evidence type="ECO:0000256" key="2">
    <source>
        <dbReference type="ARBA" id="ARBA00022475"/>
    </source>
</evidence>
<evidence type="ECO:0000259" key="7">
    <source>
        <dbReference type="SMART" id="SM00849"/>
    </source>
</evidence>
<dbReference type="Pfam" id="PF00753">
    <property type="entry name" value="Lactamase_B"/>
    <property type="match status" value="1"/>
</dbReference>
<feature type="transmembrane region" description="Helical" evidence="6">
    <location>
        <begin position="263"/>
        <end position="282"/>
    </location>
</feature>
<reference evidence="8 9" key="1">
    <citation type="submission" date="2020-01" db="EMBL/GenBank/DDBJ databases">
        <title>Draft Genome Sequence of Vibrio sp. strain OCN044, Isolated from a Healthy Coral at Palmyra Atoll.</title>
        <authorList>
            <person name="Videau P."/>
            <person name="Loughran R."/>
            <person name="Esquivel A."/>
            <person name="Deadmond M."/>
            <person name="Paddock B.E."/>
            <person name="Saw J.H."/>
            <person name="Ushijima B."/>
        </authorList>
    </citation>
    <scope>NUCLEOTIDE SEQUENCE [LARGE SCALE GENOMIC DNA]</scope>
    <source>
        <strain evidence="8 9">OCN044</strain>
    </source>
</reference>
<dbReference type="InterPro" id="IPR036866">
    <property type="entry name" value="RibonucZ/Hydroxyglut_hydro"/>
</dbReference>
<dbReference type="InterPro" id="IPR004477">
    <property type="entry name" value="ComEC_N"/>
</dbReference>
<dbReference type="InterPro" id="IPR004797">
    <property type="entry name" value="Competence_ComEC/Rec2"/>
</dbReference>
<feature type="transmembrane region" description="Helical" evidence="6">
    <location>
        <begin position="366"/>
        <end position="388"/>
    </location>
</feature>
<dbReference type="AlphaFoldDB" id="A0A6L8LWQ0"/>
<comment type="caution">
    <text evidence="8">The sequence shown here is derived from an EMBL/GenBank/DDBJ whole genome shotgun (WGS) entry which is preliminary data.</text>
</comment>
<keyword evidence="3 6" id="KW-0812">Transmembrane</keyword>
<dbReference type="SUPFAM" id="SSF56281">
    <property type="entry name" value="Metallo-hydrolase/oxidoreductase"/>
    <property type="match status" value="1"/>
</dbReference>
<dbReference type="PANTHER" id="PTHR30619">
    <property type="entry name" value="DNA INTERNALIZATION/COMPETENCE PROTEIN COMEC/REC2"/>
    <property type="match status" value="1"/>
</dbReference>
<proteinExistence type="predicted"/>
<feature type="transmembrane region" description="Helical" evidence="6">
    <location>
        <begin position="471"/>
        <end position="486"/>
    </location>
</feature>
<protein>
    <submittedName>
        <fullName evidence="8">DNA internalization-related competence protein ComEC/Rec2</fullName>
    </submittedName>
</protein>
<sequence length="745" mass="84143">MTLFLNYWTLISFCFLISTAQFWWTAPSWPWVFPCVLILILSIRLKLLKWCVGLLIACLILIIRINCLYYQQEMLFQDGPNITINAEVDSFFKQINHGFHGKVTVTAINGKSILGPLRPSIWLVSPILLVSNDKIRAKIKLKPITGYLNDVGFDAEKFALQQGVVGRGSVLADYSYWIINSGSVRFSWYSQVKSSIDSLMGKGIILALTFGIRDELSTEVQRQLKASGLSHLIAISGLHIGIVFGIGWFVGKLLFRIFFRWRSTPMVVAILSSVCYAWLAGFSIPTQRAVIACCLVSVLSVSSNRVPKSYQWLLIFSFLLFLDPFSTASMSLWLTMWAVAVILIFSTQKRAHISYWKKTVTLQGALILGMMPAIAIFFHGVSLSSFIYNLVFVAWFSCFVVPVSLVALILDIGANITFLWRWADLSIQPALYAMSFAEETWFALSNEQVTWLCFLFSLCLLAPYLSNYGKILSLLCLLVVLIEWRVKPIWQVFVLDVGHGLAVVIQQDREAIIYDTGIAWQESSIAEQVITPFLHYHGVRQIKSLILSHSDNDHAGGMTELIDQWRPQQVISSQVLKDGKECLAGQKMTWGALDIEFIWPNNAVPRAYNPHSCVVRVTHSNSEQSILLTGDIDAVVEWILIRQPRLLRSDVIIVPHHGSRTSSTTQFIKVVGPDLAIASTAKTGKWQLPAPMVVERYRKLGVAWLDTGSYGQISISFYDSSWQVEPLRRVKGRSWYRQMLRKGVE</sequence>
<feature type="transmembrane region" description="Helical" evidence="6">
    <location>
        <begin position="312"/>
        <end position="345"/>
    </location>
</feature>
<organism evidence="8 9">
    <name type="scientific">Vibrio tetraodonis subsp. pristinus</name>
    <dbReference type="NCBI Taxonomy" id="2695891"/>
    <lineage>
        <taxon>Bacteria</taxon>
        <taxon>Pseudomonadati</taxon>
        <taxon>Pseudomonadota</taxon>
        <taxon>Gammaproteobacteria</taxon>
        <taxon>Vibrionales</taxon>
        <taxon>Vibrionaceae</taxon>
        <taxon>Vibrio</taxon>
    </lineage>
</organism>
<gene>
    <name evidence="8" type="ORF">GTG28_15045</name>
</gene>
<dbReference type="NCBIfam" id="TIGR00360">
    <property type="entry name" value="ComEC_N-term"/>
    <property type="match status" value="1"/>
</dbReference>
<dbReference type="GO" id="GO:0030420">
    <property type="term" value="P:establishment of competence for transformation"/>
    <property type="evidence" value="ECO:0007669"/>
    <property type="project" value="InterPro"/>
</dbReference>
<comment type="subcellular location">
    <subcellularLocation>
        <location evidence="1">Cell membrane</location>
        <topology evidence="1">Multi-pass membrane protein</topology>
    </subcellularLocation>
</comment>
<dbReference type="EMBL" id="WWEU01000005">
    <property type="protein sequence ID" value="MYM60547.1"/>
    <property type="molecule type" value="Genomic_DNA"/>
</dbReference>
<name>A0A6L8LWQ0_9VIBR</name>
<accession>A0A6L8LWQ0</accession>
<dbReference type="NCBIfam" id="TIGR00361">
    <property type="entry name" value="ComEC_Rec2"/>
    <property type="match status" value="1"/>
</dbReference>
<dbReference type="Proteomes" id="UP000478571">
    <property type="component" value="Unassembled WGS sequence"/>
</dbReference>
<dbReference type="GO" id="GO:0005886">
    <property type="term" value="C:plasma membrane"/>
    <property type="evidence" value="ECO:0007669"/>
    <property type="project" value="UniProtKB-SubCell"/>
</dbReference>
<dbReference type="InterPro" id="IPR052159">
    <property type="entry name" value="Competence_DNA_uptake"/>
</dbReference>
<evidence type="ECO:0000313" key="9">
    <source>
        <dbReference type="Proteomes" id="UP000478571"/>
    </source>
</evidence>
<dbReference type="InterPro" id="IPR001279">
    <property type="entry name" value="Metallo-B-lactamas"/>
</dbReference>
<feature type="transmembrane region" description="Helical" evidence="6">
    <location>
        <begin position="7"/>
        <end position="25"/>
    </location>
</feature>
<evidence type="ECO:0000256" key="4">
    <source>
        <dbReference type="ARBA" id="ARBA00022989"/>
    </source>
</evidence>
<keyword evidence="5 6" id="KW-0472">Membrane</keyword>
<feature type="transmembrane region" description="Helical" evidence="6">
    <location>
        <begin position="232"/>
        <end position="251"/>
    </location>
</feature>
<dbReference type="InterPro" id="IPR035681">
    <property type="entry name" value="ComA-like_MBL"/>
</dbReference>
<dbReference type="Pfam" id="PF03772">
    <property type="entry name" value="Competence"/>
    <property type="match status" value="1"/>
</dbReference>
<evidence type="ECO:0000256" key="5">
    <source>
        <dbReference type="ARBA" id="ARBA00023136"/>
    </source>
</evidence>
<dbReference type="Gene3D" id="3.60.15.10">
    <property type="entry name" value="Ribonuclease Z/Hydroxyacylglutathione hydrolase-like"/>
    <property type="match status" value="1"/>
</dbReference>
<feature type="transmembrane region" description="Helical" evidence="6">
    <location>
        <begin position="394"/>
        <end position="420"/>
    </location>
</feature>
<keyword evidence="2" id="KW-1003">Cell membrane</keyword>
<evidence type="ECO:0000256" key="6">
    <source>
        <dbReference type="SAM" id="Phobius"/>
    </source>
</evidence>
<evidence type="ECO:0000313" key="8">
    <source>
        <dbReference type="EMBL" id="MYM60547.1"/>
    </source>
</evidence>